<accession>A0ABV7ZVN8</accession>
<gene>
    <name evidence="1" type="ORF">ACFOOG_01035</name>
</gene>
<dbReference type="EMBL" id="JBHRYR010000002">
    <property type="protein sequence ID" value="MFC3851401.1"/>
    <property type="molecule type" value="Genomic_DNA"/>
</dbReference>
<comment type="caution">
    <text evidence="1">The sequence shown here is derived from an EMBL/GenBank/DDBJ whole genome shotgun (WGS) entry which is preliminary data.</text>
</comment>
<dbReference type="Proteomes" id="UP001595617">
    <property type="component" value="Unassembled WGS sequence"/>
</dbReference>
<evidence type="ECO:0000313" key="1">
    <source>
        <dbReference type="EMBL" id="MFC3851401.1"/>
    </source>
</evidence>
<keyword evidence="2" id="KW-1185">Reference proteome</keyword>
<sequence length="40" mass="4167">MGRILAGLSAIAGIGLVAMPAGILPVTFSDAFQDHQDKRK</sequence>
<protein>
    <submittedName>
        <fullName evidence="1">Uncharacterized protein</fullName>
    </submittedName>
</protein>
<proteinExistence type="predicted"/>
<reference evidence="2" key="1">
    <citation type="journal article" date="2019" name="Int. J. Syst. Evol. Microbiol.">
        <title>The Global Catalogue of Microorganisms (GCM) 10K type strain sequencing project: providing services to taxonomists for standard genome sequencing and annotation.</title>
        <authorList>
            <consortium name="The Broad Institute Genomics Platform"/>
            <consortium name="The Broad Institute Genome Sequencing Center for Infectious Disease"/>
            <person name="Wu L."/>
            <person name="Ma J."/>
        </authorList>
    </citation>
    <scope>NUCLEOTIDE SEQUENCE [LARGE SCALE GENOMIC DNA]</scope>
    <source>
        <strain evidence="2">IBRC 10765</strain>
    </source>
</reference>
<organism evidence="1 2">
    <name type="scientific">Saccharospirillum mangrovi</name>
    <dbReference type="NCBI Taxonomy" id="2161747"/>
    <lineage>
        <taxon>Bacteria</taxon>
        <taxon>Pseudomonadati</taxon>
        <taxon>Pseudomonadota</taxon>
        <taxon>Gammaproteobacteria</taxon>
        <taxon>Oceanospirillales</taxon>
        <taxon>Saccharospirillaceae</taxon>
        <taxon>Saccharospirillum</taxon>
    </lineage>
</organism>
<name>A0ABV7ZVN8_9GAMM</name>
<dbReference type="RefSeq" id="WP_380692553.1">
    <property type="nucleotide sequence ID" value="NZ_JBHRYR010000002.1"/>
</dbReference>
<evidence type="ECO:0000313" key="2">
    <source>
        <dbReference type="Proteomes" id="UP001595617"/>
    </source>
</evidence>